<name>A0A4X2L3V8_VOMUR</name>
<sequence>MVDLAKEEKPAITPPIFVFKKGKGQKKASNSTISCWIGEDANYWPPVKQERTSSLTQFPPSQSVSKNSFYTISLL</sequence>
<accession>A0A4X2L3V8</accession>
<dbReference type="Proteomes" id="UP000314987">
    <property type="component" value="Unassembled WGS sequence"/>
</dbReference>
<organism evidence="1 2">
    <name type="scientific">Vombatus ursinus</name>
    <name type="common">Common wombat</name>
    <dbReference type="NCBI Taxonomy" id="29139"/>
    <lineage>
        <taxon>Eukaryota</taxon>
        <taxon>Metazoa</taxon>
        <taxon>Chordata</taxon>
        <taxon>Craniata</taxon>
        <taxon>Vertebrata</taxon>
        <taxon>Euteleostomi</taxon>
        <taxon>Mammalia</taxon>
        <taxon>Metatheria</taxon>
        <taxon>Diprotodontia</taxon>
        <taxon>Vombatidae</taxon>
        <taxon>Vombatus</taxon>
    </lineage>
</organism>
<evidence type="ECO:0000313" key="2">
    <source>
        <dbReference type="Proteomes" id="UP000314987"/>
    </source>
</evidence>
<dbReference type="AlphaFoldDB" id="A0A4X2L3V8"/>
<proteinExistence type="predicted"/>
<dbReference type="GeneTree" id="ENSGT00940000176016"/>
<protein>
    <submittedName>
        <fullName evidence="1">Uncharacterized protein</fullName>
    </submittedName>
</protein>
<dbReference type="STRING" id="29139.ENSVURP00010018623"/>
<reference evidence="2" key="1">
    <citation type="submission" date="2018-12" db="EMBL/GenBank/DDBJ databases">
        <authorList>
            <person name="Yazar S."/>
        </authorList>
    </citation>
    <scope>NUCLEOTIDE SEQUENCE [LARGE SCALE GENOMIC DNA]</scope>
</reference>
<keyword evidence="2" id="KW-1185">Reference proteome</keyword>
<reference evidence="1" key="3">
    <citation type="submission" date="2025-09" db="UniProtKB">
        <authorList>
            <consortium name="Ensembl"/>
        </authorList>
    </citation>
    <scope>IDENTIFICATION</scope>
</reference>
<evidence type="ECO:0000313" key="1">
    <source>
        <dbReference type="Ensembl" id="ENSVURP00010018623.1"/>
    </source>
</evidence>
<reference evidence="1" key="2">
    <citation type="submission" date="2025-08" db="UniProtKB">
        <authorList>
            <consortium name="Ensembl"/>
        </authorList>
    </citation>
    <scope>IDENTIFICATION</scope>
</reference>
<dbReference type="Ensembl" id="ENSVURT00010021173.1">
    <property type="protein sequence ID" value="ENSVURP00010018623.1"/>
    <property type="gene ID" value="ENSVURG00010014180.1"/>
</dbReference>